<sequence>RVVDQRNLSNMISKQDVNSDFYMVPDSTISCKLPEKLDFGDKVLENIAERIIDIQRMTVYFNEDHNKLDTEDVRHAERLLEEEKSRLQI</sequence>
<organism evidence="1 2">
    <name type="scientific">Scutellospora calospora</name>
    <dbReference type="NCBI Taxonomy" id="85575"/>
    <lineage>
        <taxon>Eukaryota</taxon>
        <taxon>Fungi</taxon>
        <taxon>Fungi incertae sedis</taxon>
        <taxon>Mucoromycota</taxon>
        <taxon>Glomeromycotina</taxon>
        <taxon>Glomeromycetes</taxon>
        <taxon>Diversisporales</taxon>
        <taxon>Gigasporaceae</taxon>
        <taxon>Scutellospora</taxon>
    </lineage>
</organism>
<gene>
    <name evidence="1" type="ORF">SCALOS_LOCUS7521</name>
</gene>
<dbReference type="Proteomes" id="UP000789860">
    <property type="component" value="Unassembled WGS sequence"/>
</dbReference>
<dbReference type="EMBL" id="CAJVPM010016980">
    <property type="protein sequence ID" value="CAG8617251.1"/>
    <property type="molecule type" value="Genomic_DNA"/>
</dbReference>
<feature type="non-terminal residue" evidence="1">
    <location>
        <position position="1"/>
    </location>
</feature>
<name>A0ACA9N0X3_9GLOM</name>
<keyword evidence="2" id="KW-1185">Reference proteome</keyword>
<proteinExistence type="predicted"/>
<protein>
    <submittedName>
        <fullName evidence="1">2273_t:CDS:1</fullName>
    </submittedName>
</protein>
<evidence type="ECO:0000313" key="1">
    <source>
        <dbReference type="EMBL" id="CAG8617251.1"/>
    </source>
</evidence>
<comment type="caution">
    <text evidence="1">The sequence shown here is derived from an EMBL/GenBank/DDBJ whole genome shotgun (WGS) entry which is preliminary data.</text>
</comment>
<accession>A0ACA9N0X3</accession>
<reference evidence="1" key="1">
    <citation type="submission" date="2021-06" db="EMBL/GenBank/DDBJ databases">
        <authorList>
            <person name="Kallberg Y."/>
            <person name="Tangrot J."/>
            <person name="Rosling A."/>
        </authorList>
    </citation>
    <scope>NUCLEOTIDE SEQUENCE</scope>
    <source>
        <strain evidence="1">AU212A</strain>
    </source>
</reference>
<evidence type="ECO:0000313" key="2">
    <source>
        <dbReference type="Proteomes" id="UP000789860"/>
    </source>
</evidence>